<dbReference type="UCSC" id="CG4746-RA">
    <property type="organism name" value="d. melanogaster"/>
</dbReference>
<dbReference type="OrthoDB" id="5961151at2759"/>
<gene>
    <name evidence="3" type="primary">mab-21</name>
    <name evidence="3" type="synonym">mab-2</name>
    <name evidence="3" type="ORF">CG4746</name>
</gene>
<evidence type="ECO:0000313" key="3">
    <source>
        <dbReference type="FlyBase" id="FBgn0029003"/>
    </source>
</evidence>
<keyword evidence="1" id="KW-0472">Membrane</keyword>
<accession>Q95R59</accession>
<dbReference type="EMBL" id="AY061601">
    <property type="protein sequence ID" value="AAL29149.1"/>
    <property type="molecule type" value="mRNA"/>
</dbReference>
<sequence>MHVRLLYFIVVNYPANDNCRGDTQIMLTRHSRTSEYPLMIIIICLRYILHKKKKKTKYKYCSLFNF</sequence>
<feature type="transmembrane region" description="Helical" evidence="1">
    <location>
        <begin position="33"/>
        <end position="49"/>
    </location>
</feature>
<dbReference type="AGR" id="FB:FBgn0029003"/>
<reference evidence="2" key="1">
    <citation type="submission" date="2001-10" db="EMBL/GenBank/DDBJ databases">
        <authorList>
            <person name="Stapleton M."/>
            <person name="Brokstein P."/>
            <person name="Hong L."/>
            <person name="Agbayani A."/>
            <person name="Carlson J."/>
            <person name="Champe M."/>
            <person name="Chavez C."/>
            <person name="Dorsett V."/>
            <person name="Farfan D."/>
            <person name="Frise E."/>
            <person name="George R."/>
            <person name="Gonzalez M."/>
            <person name="Guarin H."/>
            <person name="Li P."/>
            <person name="Liao G."/>
            <person name="Miranda A."/>
            <person name="Mungall C.J."/>
            <person name="Nunoo J."/>
            <person name="Pacleb J."/>
            <person name="Paragas V."/>
            <person name="Park S."/>
            <person name="Phouanenavong S."/>
            <person name="Wan K."/>
            <person name="Yu C."/>
            <person name="Lewis S.E."/>
            <person name="Rubin G.M."/>
            <person name="Celniker S."/>
        </authorList>
    </citation>
    <scope>NUCLEOTIDE SEQUENCE</scope>
</reference>
<organism evidence="2">
    <name type="scientific">Drosophila melanogaster</name>
    <name type="common">Fruit fly</name>
    <dbReference type="NCBI Taxonomy" id="7227"/>
    <lineage>
        <taxon>Eukaryota</taxon>
        <taxon>Metazoa</taxon>
        <taxon>Ecdysozoa</taxon>
        <taxon>Arthropoda</taxon>
        <taxon>Hexapoda</taxon>
        <taxon>Insecta</taxon>
        <taxon>Pterygota</taxon>
        <taxon>Neoptera</taxon>
        <taxon>Endopterygota</taxon>
        <taxon>Diptera</taxon>
        <taxon>Brachycera</taxon>
        <taxon>Muscomorpha</taxon>
        <taxon>Ephydroidea</taxon>
        <taxon>Drosophilidae</taxon>
        <taxon>Drosophila</taxon>
        <taxon>Sophophora</taxon>
    </lineage>
</organism>
<proteinExistence type="evidence at transcript level"/>
<evidence type="ECO:0000313" key="2">
    <source>
        <dbReference type="EMBL" id="AAL29149.1"/>
    </source>
</evidence>
<protein>
    <submittedName>
        <fullName evidence="2">SD05389p</fullName>
    </submittedName>
</protein>
<keyword evidence="1" id="KW-1133">Transmembrane helix</keyword>
<evidence type="ECO:0000256" key="1">
    <source>
        <dbReference type="SAM" id="Phobius"/>
    </source>
</evidence>
<keyword evidence="1" id="KW-0812">Transmembrane</keyword>
<name>Q95R59_DROME</name>
<dbReference type="FlyBase" id="FBgn0029003">
    <property type="gene designation" value="mab-21"/>
</dbReference>
<dbReference type="AlphaFoldDB" id="Q95R59"/>